<gene>
    <name evidence="1" type="ORF">FHX71_001651</name>
</gene>
<protein>
    <submittedName>
        <fullName evidence="1">Uncharacterized protein</fullName>
    </submittedName>
</protein>
<dbReference type="RefSeq" id="WP_182615238.1">
    <property type="nucleotide sequence ID" value="NZ_BAAATF010000007.1"/>
</dbReference>
<proteinExistence type="predicted"/>
<name>A0A7W3J7P6_9MICO</name>
<organism evidence="1 2">
    <name type="scientific">Promicromonospora sukumoe</name>
    <dbReference type="NCBI Taxonomy" id="88382"/>
    <lineage>
        <taxon>Bacteria</taxon>
        <taxon>Bacillati</taxon>
        <taxon>Actinomycetota</taxon>
        <taxon>Actinomycetes</taxon>
        <taxon>Micrococcales</taxon>
        <taxon>Promicromonosporaceae</taxon>
        <taxon>Promicromonospora</taxon>
    </lineage>
</organism>
<reference evidence="1 2" key="1">
    <citation type="submission" date="2020-07" db="EMBL/GenBank/DDBJ databases">
        <title>Sequencing the genomes of 1000 actinobacteria strains.</title>
        <authorList>
            <person name="Klenk H.-P."/>
        </authorList>
    </citation>
    <scope>NUCLEOTIDE SEQUENCE [LARGE SCALE GENOMIC DNA]</scope>
    <source>
        <strain evidence="1 2">DSM 44121</strain>
    </source>
</reference>
<dbReference type="EMBL" id="JACGWV010000001">
    <property type="protein sequence ID" value="MBA8807709.1"/>
    <property type="molecule type" value="Genomic_DNA"/>
</dbReference>
<evidence type="ECO:0000313" key="2">
    <source>
        <dbReference type="Proteomes" id="UP000540568"/>
    </source>
</evidence>
<evidence type="ECO:0000313" key="1">
    <source>
        <dbReference type="EMBL" id="MBA8807709.1"/>
    </source>
</evidence>
<dbReference type="Proteomes" id="UP000540568">
    <property type="component" value="Unassembled WGS sequence"/>
</dbReference>
<sequence>MNERTPRADSEVMYDLVRAASKEPQQLEAMMSSLIDQAQRDPAVGRALTIATRAALRSRPRAK</sequence>
<accession>A0A7W3J7P6</accession>
<dbReference type="AlphaFoldDB" id="A0A7W3J7P6"/>
<keyword evidence="2" id="KW-1185">Reference proteome</keyword>
<comment type="caution">
    <text evidence="1">The sequence shown here is derived from an EMBL/GenBank/DDBJ whole genome shotgun (WGS) entry which is preliminary data.</text>
</comment>